<keyword evidence="4 7" id="KW-0812">Transmembrane</keyword>
<evidence type="ECO:0000256" key="4">
    <source>
        <dbReference type="ARBA" id="ARBA00022692"/>
    </source>
</evidence>
<evidence type="ECO:0000256" key="2">
    <source>
        <dbReference type="ARBA" id="ARBA00007400"/>
    </source>
</evidence>
<feature type="transmembrane region" description="Helical" evidence="7">
    <location>
        <begin position="58"/>
        <end position="78"/>
    </location>
</feature>
<evidence type="ECO:0000256" key="3">
    <source>
        <dbReference type="ARBA" id="ARBA00022475"/>
    </source>
</evidence>
<dbReference type="AlphaFoldDB" id="G9YHB0"/>
<keyword evidence="10" id="KW-1185">Reference proteome</keyword>
<dbReference type="InterPro" id="IPR002656">
    <property type="entry name" value="Acyl_transf_3_dom"/>
</dbReference>
<keyword evidence="5 7" id="KW-1133">Transmembrane helix</keyword>
<dbReference type="EMBL" id="AGCJ01000038">
    <property type="protein sequence ID" value="EHM41164.1"/>
    <property type="molecule type" value="Genomic_DNA"/>
</dbReference>
<dbReference type="PANTHER" id="PTHR40074">
    <property type="entry name" value="O-ACETYLTRANSFERASE WECH"/>
    <property type="match status" value="1"/>
</dbReference>
<feature type="transmembrane region" description="Helical" evidence="7">
    <location>
        <begin position="132"/>
        <end position="151"/>
    </location>
</feature>
<evidence type="ECO:0000256" key="5">
    <source>
        <dbReference type="ARBA" id="ARBA00022989"/>
    </source>
</evidence>
<dbReference type="PATRIC" id="fig|861450.3.peg.972"/>
<feature type="transmembrane region" description="Helical" evidence="7">
    <location>
        <begin position="171"/>
        <end position="191"/>
    </location>
</feature>
<feature type="transmembrane region" description="Helical" evidence="7">
    <location>
        <begin position="84"/>
        <end position="111"/>
    </location>
</feature>
<dbReference type="Pfam" id="PF01757">
    <property type="entry name" value="Acyl_transf_3"/>
    <property type="match status" value="1"/>
</dbReference>
<dbReference type="eggNOG" id="COG1835">
    <property type="taxonomic scope" value="Bacteria"/>
</dbReference>
<dbReference type="Proteomes" id="UP000005481">
    <property type="component" value="Unassembled WGS sequence"/>
</dbReference>
<evidence type="ECO:0000313" key="9">
    <source>
        <dbReference type="EMBL" id="EHM41164.1"/>
    </source>
</evidence>
<comment type="caution">
    <text evidence="9">The sequence shown here is derived from an EMBL/GenBank/DDBJ whole genome shotgun (WGS) entry which is preliminary data.</text>
</comment>
<evidence type="ECO:0000256" key="1">
    <source>
        <dbReference type="ARBA" id="ARBA00004651"/>
    </source>
</evidence>
<dbReference type="STRING" id="861450.HMPREF0080_01036"/>
<keyword evidence="9" id="KW-0012">Acyltransferase</keyword>
<organism evidence="9 10">
    <name type="scientific">Anaeroglobus geminatus F0357</name>
    <dbReference type="NCBI Taxonomy" id="861450"/>
    <lineage>
        <taxon>Bacteria</taxon>
        <taxon>Bacillati</taxon>
        <taxon>Bacillota</taxon>
        <taxon>Negativicutes</taxon>
        <taxon>Veillonellales</taxon>
        <taxon>Veillonellaceae</taxon>
        <taxon>Anaeroglobus</taxon>
    </lineage>
</organism>
<accession>G9YHB0</accession>
<keyword evidence="6 7" id="KW-0472">Membrane</keyword>
<feature type="domain" description="Acyltransferase 3" evidence="8">
    <location>
        <begin position="54"/>
        <end position="394"/>
    </location>
</feature>
<feature type="transmembrane region" description="Helical" evidence="7">
    <location>
        <begin position="274"/>
        <end position="292"/>
    </location>
</feature>
<feature type="transmembrane region" description="Helical" evidence="7">
    <location>
        <begin position="203"/>
        <end position="224"/>
    </location>
</feature>
<dbReference type="PANTHER" id="PTHR40074:SF2">
    <property type="entry name" value="O-ACETYLTRANSFERASE WECH"/>
    <property type="match status" value="1"/>
</dbReference>
<protein>
    <submittedName>
        <fullName evidence="9">Acyltransferase</fullName>
    </submittedName>
</protein>
<sequence>MYISPTGKSNLFVIIRKIIIIKYKYMYRRAAPIQALRLCVLYAIEVVMSKRFIASVNYMRGLCMLGVIAIHVGSAALSNPTPNLVLIGILEILSRFSVPSFFFLSAFGMFYSQPLHKPFSYGVYLKRRLRTVLVPYVFWSCFYLVYSAVLSHNWTVLQPAAILKAIWYGNAMYHIYFLVILLWFYFFMPLWRKLLTHMLKAPLPSFILLFAGNVIFNFYSSYIWTYTGPNEWLRDAFTYRLNWVVLHYLFIFMFGAFVAEKFDSVITWIGSHGTWVNLFQLIAAAVMIASYAGVMKYLGYDALAAVYTVHQLSPAGMVYTLSTIIFLLYHWKCRRVSVFTDKAFTALGNLSYPIYLVHPVFLGMCTGLAAYAGVPMRAVIIICTYIFVTAASSVYAAAVYRLPLPKWLSVCLQGK</sequence>
<evidence type="ECO:0000259" key="8">
    <source>
        <dbReference type="Pfam" id="PF01757"/>
    </source>
</evidence>
<feature type="transmembrane region" description="Helical" evidence="7">
    <location>
        <begin position="244"/>
        <end position="262"/>
    </location>
</feature>
<dbReference type="GO" id="GO:0005886">
    <property type="term" value="C:plasma membrane"/>
    <property type="evidence" value="ECO:0007669"/>
    <property type="project" value="UniProtKB-SubCell"/>
</dbReference>
<evidence type="ECO:0000256" key="7">
    <source>
        <dbReference type="SAM" id="Phobius"/>
    </source>
</evidence>
<feature type="transmembrane region" description="Helical" evidence="7">
    <location>
        <begin position="312"/>
        <end position="331"/>
    </location>
</feature>
<feature type="transmembrane region" description="Helical" evidence="7">
    <location>
        <begin position="352"/>
        <end position="372"/>
    </location>
</feature>
<proteinExistence type="inferred from homology"/>
<dbReference type="GO" id="GO:0009246">
    <property type="term" value="P:enterobacterial common antigen biosynthetic process"/>
    <property type="evidence" value="ECO:0007669"/>
    <property type="project" value="TreeGrafter"/>
</dbReference>
<dbReference type="GO" id="GO:0016413">
    <property type="term" value="F:O-acetyltransferase activity"/>
    <property type="evidence" value="ECO:0007669"/>
    <property type="project" value="TreeGrafter"/>
</dbReference>
<reference evidence="9 10" key="1">
    <citation type="submission" date="2011-08" db="EMBL/GenBank/DDBJ databases">
        <authorList>
            <person name="Weinstock G."/>
            <person name="Sodergren E."/>
            <person name="Clifton S."/>
            <person name="Fulton L."/>
            <person name="Fulton B."/>
            <person name="Courtney L."/>
            <person name="Fronick C."/>
            <person name="Harrison M."/>
            <person name="Strong C."/>
            <person name="Farmer C."/>
            <person name="Delahaunty K."/>
            <person name="Markovic C."/>
            <person name="Hall O."/>
            <person name="Minx P."/>
            <person name="Tomlinson C."/>
            <person name="Mitreva M."/>
            <person name="Hou S."/>
            <person name="Chen J."/>
            <person name="Wollam A."/>
            <person name="Pepin K.H."/>
            <person name="Johnson M."/>
            <person name="Bhonagiri V."/>
            <person name="Zhang X."/>
            <person name="Suruliraj S."/>
            <person name="Warren W."/>
            <person name="Chinwalla A."/>
            <person name="Mardis E.R."/>
            <person name="Wilson R.K."/>
        </authorList>
    </citation>
    <scope>NUCLEOTIDE SEQUENCE [LARGE SCALE GENOMIC DNA]</scope>
    <source>
        <strain evidence="9 10">F0357</strain>
    </source>
</reference>
<name>G9YHB0_9FIRM</name>
<evidence type="ECO:0000256" key="6">
    <source>
        <dbReference type="ARBA" id="ARBA00023136"/>
    </source>
</evidence>
<gene>
    <name evidence="9" type="ORF">HMPREF0080_01036</name>
</gene>
<feature type="transmembrane region" description="Helical" evidence="7">
    <location>
        <begin position="378"/>
        <end position="400"/>
    </location>
</feature>
<dbReference type="HOGENOM" id="CLU_047714_1_1_9"/>
<comment type="similarity">
    <text evidence="2">Belongs to the acyltransferase 3 family.</text>
</comment>
<evidence type="ECO:0000313" key="10">
    <source>
        <dbReference type="Proteomes" id="UP000005481"/>
    </source>
</evidence>
<keyword evidence="3" id="KW-1003">Cell membrane</keyword>
<keyword evidence="9" id="KW-0808">Transferase</keyword>
<comment type="subcellular location">
    <subcellularLocation>
        <location evidence="1">Cell membrane</location>
        <topology evidence="1">Multi-pass membrane protein</topology>
    </subcellularLocation>
</comment>